<dbReference type="EMBL" id="GBRH01275296">
    <property type="protein sequence ID" value="JAD22599.1"/>
    <property type="molecule type" value="Transcribed_RNA"/>
</dbReference>
<proteinExistence type="predicted"/>
<name>A0A0A8Y9S6_ARUDO</name>
<evidence type="ECO:0000313" key="1">
    <source>
        <dbReference type="EMBL" id="JAD22599.1"/>
    </source>
</evidence>
<reference evidence="1" key="1">
    <citation type="submission" date="2014-09" db="EMBL/GenBank/DDBJ databases">
        <authorList>
            <person name="Magalhaes I.L.F."/>
            <person name="Oliveira U."/>
            <person name="Santos F.R."/>
            <person name="Vidigal T.H.D.A."/>
            <person name="Brescovit A.D."/>
            <person name="Santos A.J."/>
        </authorList>
    </citation>
    <scope>NUCLEOTIDE SEQUENCE</scope>
    <source>
        <tissue evidence="1">Shoot tissue taken approximately 20 cm above the soil surface</tissue>
    </source>
</reference>
<sequence>MSFACPSRALIMSSIILSPISLAI</sequence>
<reference evidence="1" key="2">
    <citation type="journal article" date="2015" name="Data Brief">
        <title>Shoot transcriptome of the giant reed, Arundo donax.</title>
        <authorList>
            <person name="Barrero R.A."/>
            <person name="Guerrero F.D."/>
            <person name="Moolhuijzen P."/>
            <person name="Goolsby J.A."/>
            <person name="Tidwell J."/>
            <person name="Bellgard S.E."/>
            <person name="Bellgard M.I."/>
        </authorList>
    </citation>
    <scope>NUCLEOTIDE SEQUENCE</scope>
    <source>
        <tissue evidence="1">Shoot tissue taken approximately 20 cm above the soil surface</tissue>
    </source>
</reference>
<accession>A0A0A8Y9S6</accession>
<organism evidence="1">
    <name type="scientific">Arundo donax</name>
    <name type="common">Giant reed</name>
    <name type="synonym">Donax arundinaceus</name>
    <dbReference type="NCBI Taxonomy" id="35708"/>
    <lineage>
        <taxon>Eukaryota</taxon>
        <taxon>Viridiplantae</taxon>
        <taxon>Streptophyta</taxon>
        <taxon>Embryophyta</taxon>
        <taxon>Tracheophyta</taxon>
        <taxon>Spermatophyta</taxon>
        <taxon>Magnoliopsida</taxon>
        <taxon>Liliopsida</taxon>
        <taxon>Poales</taxon>
        <taxon>Poaceae</taxon>
        <taxon>PACMAD clade</taxon>
        <taxon>Arundinoideae</taxon>
        <taxon>Arundineae</taxon>
        <taxon>Arundo</taxon>
    </lineage>
</organism>
<protein>
    <submittedName>
        <fullName evidence="1">Uncharacterized protein</fullName>
    </submittedName>
</protein>
<dbReference type="AlphaFoldDB" id="A0A0A8Y9S6"/>